<gene>
    <name evidence="2" type="ORF">ACD661_13705</name>
</gene>
<dbReference type="RefSeq" id="WP_400188431.1">
    <property type="nucleotide sequence ID" value="NZ_JBGORX010000007.1"/>
</dbReference>
<keyword evidence="3" id="KW-1185">Reference proteome</keyword>
<evidence type="ECO:0000313" key="3">
    <source>
        <dbReference type="Proteomes" id="UP001615550"/>
    </source>
</evidence>
<protein>
    <submittedName>
        <fullName evidence="2">Capsule biosynthesis protein</fullName>
    </submittedName>
</protein>
<accession>A0ABW8DA83</accession>
<organism evidence="2 3">
    <name type="scientific">Legionella lytica</name>
    <dbReference type="NCBI Taxonomy" id="96232"/>
    <lineage>
        <taxon>Bacteria</taxon>
        <taxon>Pseudomonadati</taxon>
        <taxon>Pseudomonadota</taxon>
        <taxon>Gammaproteobacteria</taxon>
        <taxon>Legionellales</taxon>
        <taxon>Legionellaceae</taxon>
        <taxon>Legionella</taxon>
    </lineage>
</organism>
<evidence type="ECO:0000313" key="2">
    <source>
        <dbReference type="EMBL" id="MFJ1269617.1"/>
    </source>
</evidence>
<dbReference type="InterPro" id="IPR050445">
    <property type="entry name" value="Bact_polysacc_biosynth/exp"/>
</dbReference>
<dbReference type="PANTHER" id="PTHR32309">
    <property type="entry name" value="TYROSINE-PROTEIN KINASE"/>
    <property type="match status" value="1"/>
</dbReference>
<comment type="caution">
    <text evidence="2">The sequence shown here is derived from an EMBL/GenBank/DDBJ whole genome shotgun (WGS) entry which is preliminary data.</text>
</comment>
<dbReference type="EMBL" id="JBGORX010000007">
    <property type="protein sequence ID" value="MFJ1269617.1"/>
    <property type="molecule type" value="Genomic_DNA"/>
</dbReference>
<keyword evidence="1" id="KW-0472">Membrane</keyword>
<reference evidence="2 3" key="1">
    <citation type="submission" date="2024-08" db="EMBL/GenBank/DDBJ databases">
        <title>Draft Genome Sequence of Legionella lytica strain DSB2004, Isolated From a Fire Sprinkler System.</title>
        <authorList>
            <person name="Everhart A.D."/>
            <person name="Kidane D.T."/>
            <person name="Farone A.L."/>
            <person name="Farone M.B."/>
        </authorList>
    </citation>
    <scope>NUCLEOTIDE SEQUENCE [LARGE SCALE GENOMIC DNA]</scope>
    <source>
        <strain evidence="2 3">DSB2004</strain>
    </source>
</reference>
<feature type="transmembrane region" description="Helical" evidence="1">
    <location>
        <begin position="364"/>
        <end position="386"/>
    </location>
</feature>
<proteinExistence type="predicted"/>
<dbReference type="Proteomes" id="UP001615550">
    <property type="component" value="Unassembled WGS sequence"/>
</dbReference>
<evidence type="ECO:0000256" key="1">
    <source>
        <dbReference type="SAM" id="Phobius"/>
    </source>
</evidence>
<dbReference type="PANTHER" id="PTHR32309:SF13">
    <property type="entry name" value="FERRIC ENTEROBACTIN TRANSPORT PROTEIN FEPE"/>
    <property type="match status" value="1"/>
</dbReference>
<keyword evidence="1" id="KW-0812">Transmembrane</keyword>
<keyword evidence="1" id="KW-1133">Transmembrane helix</keyword>
<sequence>MNNNFRELMAGWPNFNLLKHNSIFNKLVNYLNSLNKLFLFAVAIPVFLSVAYFGLIASDVFVVESQFVIRSPQSKNISGLGALFSQSGFSRSLEDSYIVQNYIFSSDALRFLNDKLHLNEHYGSSAVDRISRFGGLDFDSSFEALLSYYKNHVLVAIDSSSSVSTLTVRAFSAEHAYDINKALLDKSEELVNRLNHRAQQDILRFAMAEVANAELKAKNTALELLAYRQNKKVFDPIQQTKLELQRVSKLKDELIIVKDNVHQMELLTPKNPQLPALKQRIDTLHKDLISQSASVVGKNSSLSSKALDYERLKLADVFAQKQLTAAFASLEHARIEAERQQVYLERIESPLKPESATGLHRVRAIFATVLFCCVLWGVLSMLLAGVKEHQD</sequence>
<feature type="transmembrane region" description="Helical" evidence="1">
    <location>
        <begin position="37"/>
        <end position="63"/>
    </location>
</feature>
<name>A0ABW8DA83_9GAMM</name>